<dbReference type="Pfam" id="PF13578">
    <property type="entry name" value="Methyltransf_24"/>
    <property type="match status" value="1"/>
</dbReference>
<keyword evidence="2" id="KW-0808">Transferase</keyword>
<dbReference type="PROSITE" id="PS51682">
    <property type="entry name" value="SAM_OMT_I"/>
    <property type="match status" value="1"/>
</dbReference>
<organism evidence="4">
    <name type="scientific">marine metagenome</name>
    <dbReference type="NCBI Taxonomy" id="408172"/>
    <lineage>
        <taxon>unclassified sequences</taxon>
        <taxon>metagenomes</taxon>
        <taxon>ecological metagenomes</taxon>
    </lineage>
</organism>
<dbReference type="InterPro" id="IPR002935">
    <property type="entry name" value="SAM_O-MeTrfase"/>
</dbReference>
<dbReference type="InterPro" id="IPR029063">
    <property type="entry name" value="SAM-dependent_MTases_sf"/>
</dbReference>
<name>A0A382M905_9ZZZZ</name>
<evidence type="ECO:0000256" key="2">
    <source>
        <dbReference type="ARBA" id="ARBA00022679"/>
    </source>
</evidence>
<dbReference type="Gene3D" id="3.40.50.150">
    <property type="entry name" value="Vaccinia Virus protein VP39"/>
    <property type="match status" value="1"/>
</dbReference>
<keyword evidence="3" id="KW-0949">S-adenosyl-L-methionine</keyword>
<sequence>MNNKRKKINYDSAWIEKLESLRNRMLAKIAIFRLIRSGDRDSIILANTLKSTLKNDLIPEEKVWIDKIEQLRENLNASATEISLVDYGAGKSDEHRTQQDMYTGETVTTTVGEVCRSGSKSPFWSFLLFNLIREFKPAVCIELGACLGISASYQAVALSLNKAGKFVTIEGAKTLAKYAEQNIETIGLENVRVVAGRFQDVLDEVLNEFRPVDFAFIDGHHDEKATMRYFDQIIPFLANQGVVLVFDDISWSPGMKKAWKKIKVDERVKISVDLRKIGICLMKKKIKE</sequence>
<dbReference type="EMBL" id="UINC01091925">
    <property type="protein sequence ID" value="SVC45078.1"/>
    <property type="molecule type" value="Genomic_DNA"/>
</dbReference>
<dbReference type="PANTHER" id="PTHR43836">
    <property type="entry name" value="CATECHOL O-METHYLTRANSFERASE 1-RELATED"/>
    <property type="match status" value="1"/>
</dbReference>
<dbReference type="SUPFAM" id="SSF53335">
    <property type="entry name" value="S-adenosyl-L-methionine-dependent methyltransferases"/>
    <property type="match status" value="1"/>
</dbReference>
<evidence type="ECO:0000256" key="3">
    <source>
        <dbReference type="ARBA" id="ARBA00022691"/>
    </source>
</evidence>
<evidence type="ECO:0000256" key="1">
    <source>
        <dbReference type="ARBA" id="ARBA00022603"/>
    </source>
</evidence>
<protein>
    <recommendedName>
        <fullName evidence="5">Methyltransferase domain-containing protein</fullName>
    </recommendedName>
</protein>
<proteinExistence type="predicted"/>
<dbReference type="GO" id="GO:0032259">
    <property type="term" value="P:methylation"/>
    <property type="evidence" value="ECO:0007669"/>
    <property type="project" value="UniProtKB-KW"/>
</dbReference>
<gene>
    <name evidence="4" type="ORF">METZ01_LOCUS297932</name>
</gene>
<evidence type="ECO:0008006" key="5">
    <source>
        <dbReference type="Google" id="ProtNLM"/>
    </source>
</evidence>
<accession>A0A382M905</accession>
<dbReference type="PANTHER" id="PTHR43836:SF2">
    <property type="entry name" value="CATECHOL O-METHYLTRANSFERASE 1-RELATED"/>
    <property type="match status" value="1"/>
</dbReference>
<dbReference type="GO" id="GO:0008171">
    <property type="term" value="F:O-methyltransferase activity"/>
    <property type="evidence" value="ECO:0007669"/>
    <property type="project" value="InterPro"/>
</dbReference>
<dbReference type="AlphaFoldDB" id="A0A382M905"/>
<evidence type="ECO:0000313" key="4">
    <source>
        <dbReference type="EMBL" id="SVC45078.1"/>
    </source>
</evidence>
<reference evidence="4" key="1">
    <citation type="submission" date="2018-05" db="EMBL/GenBank/DDBJ databases">
        <authorList>
            <person name="Lanie J.A."/>
            <person name="Ng W.-L."/>
            <person name="Kazmierczak K.M."/>
            <person name="Andrzejewski T.M."/>
            <person name="Davidsen T.M."/>
            <person name="Wayne K.J."/>
            <person name="Tettelin H."/>
            <person name="Glass J.I."/>
            <person name="Rusch D."/>
            <person name="Podicherti R."/>
            <person name="Tsui H.-C.T."/>
            <person name="Winkler M.E."/>
        </authorList>
    </citation>
    <scope>NUCLEOTIDE SEQUENCE</scope>
</reference>
<keyword evidence="1" id="KW-0489">Methyltransferase</keyword>